<evidence type="ECO:0000313" key="1">
    <source>
        <dbReference type="EMBL" id="AXC12592.1"/>
    </source>
</evidence>
<name>A0A2Z5G0G6_9BACT</name>
<keyword evidence="2" id="KW-1185">Reference proteome</keyword>
<dbReference type="KEGG" id="abas:ACPOL_3301"/>
<protein>
    <submittedName>
        <fullName evidence="1">Uncharacterized protein</fullName>
    </submittedName>
</protein>
<dbReference type="PROSITE" id="PS51257">
    <property type="entry name" value="PROKAR_LIPOPROTEIN"/>
    <property type="match status" value="1"/>
</dbReference>
<gene>
    <name evidence="1" type="ORF">ACPOL_3301</name>
</gene>
<sequence length="40" mass="4309">MKANSSPSPSGLLACAIENQQNPRFIHGKINKWADGMKPA</sequence>
<accession>A0A2Z5G0G6</accession>
<proteinExistence type="predicted"/>
<evidence type="ECO:0000313" key="2">
    <source>
        <dbReference type="Proteomes" id="UP000253606"/>
    </source>
</evidence>
<dbReference type="EMBL" id="CP030840">
    <property type="protein sequence ID" value="AXC12592.1"/>
    <property type="molecule type" value="Genomic_DNA"/>
</dbReference>
<organism evidence="1 2">
    <name type="scientific">Acidisarcina polymorpha</name>
    <dbReference type="NCBI Taxonomy" id="2211140"/>
    <lineage>
        <taxon>Bacteria</taxon>
        <taxon>Pseudomonadati</taxon>
        <taxon>Acidobacteriota</taxon>
        <taxon>Terriglobia</taxon>
        <taxon>Terriglobales</taxon>
        <taxon>Acidobacteriaceae</taxon>
        <taxon>Acidisarcina</taxon>
    </lineage>
</organism>
<reference evidence="1" key="1">
    <citation type="journal article" date="2018" name="Front. Microbiol.">
        <title>Hydrolytic Capabilities as a Key to Environmental Success: Chitinolytic and Cellulolytic Acidobacteria From Acidic Sub-arctic Soils and Boreal Peatlands.</title>
        <authorList>
            <person name="Belova S.E."/>
            <person name="Ravin N.V."/>
            <person name="Pankratov T.A."/>
            <person name="Rakitin A.L."/>
            <person name="Ivanova A.A."/>
            <person name="Beletsky A.V."/>
            <person name="Mardanov A.V."/>
            <person name="Sinninghe Damste J.S."/>
            <person name="Dedysh S.N."/>
        </authorList>
    </citation>
    <scope>NUCLEOTIDE SEQUENCE [LARGE SCALE GENOMIC DNA]</scope>
    <source>
        <strain evidence="1">SBC82</strain>
    </source>
</reference>
<dbReference type="AlphaFoldDB" id="A0A2Z5G0G6"/>
<dbReference type="Proteomes" id="UP000253606">
    <property type="component" value="Chromosome"/>
</dbReference>